<proteinExistence type="predicted"/>
<organism evidence="2 3">
    <name type="scientific">Herbaspirillum lusitanum</name>
    <dbReference type="NCBI Taxonomy" id="213312"/>
    <lineage>
        <taxon>Bacteria</taxon>
        <taxon>Pseudomonadati</taxon>
        <taxon>Pseudomonadota</taxon>
        <taxon>Betaproteobacteria</taxon>
        <taxon>Burkholderiales</taxon>
        <taxon>Oxalobacteraceae</taxon>
        <taxon>Herbaspirillum</taxon>
    </lineage>
</organism>
<evidence type="ECO:0000313" key="3">
    <source>
        <dbReference type="Proteomes" id="UP001629246"/>
    </source>
</evidence>
<comment type="caution">
    <text evidence="2">The sequence shown here is derived from an EMBL/GenBank/DDBJ whole genome shotgun (WGS) entry which is preliminary data.</text>
</comment>
<reference evidence="2 3" key="1">
    <citation type="journal article" date="2024" name="Chem. Sci.">
        <title>Discovery of megapolipeptins by genome mining of a Burkholderiales bacteria collection.</title>
        <authorList>
            <person name="Paulo B.S."/>
            <person name="Recchia M.J.J."/>
            <person name="Lee S."/>
            <person name="Fergusson C.H."/>
            <person name="Romanowski S.B."/>
            <person name="Hernandez A."/>
            <person name="Krull N."/>
            <person name="Liu D.Y."/>
            <person name="Cavanagh H."/>
            <person name="Bos A."/>
            <person name="Gray C.A."/>
            <person name="Murphy B.T."/>
            <person name="Linington R.G."/>
            <person name="Eustaquio A.S."/>
        </authorList>
    </citation>
    <scope>NUCLEOTIDE SEQUENCE [LARGE SCALE GENOMIC DNA]</scope>
    <source>
        <strain evidence="2 3">RL21-008-BIB-A</strain>
    </source>
</reference>
<keyword evidence="1" id="KW-0732">Signal</keyword>
<dbReference type="Pfam" id="PF06551">
    <property type="entry name" value="DUF1120"/>
    <property type="match status" value="1"/>
</dbReference>
<dbReference type="Proteomes" id="UP001629246">
    <property type="component" value="Unassembled WGS sequence"/>
</dbReference>
<dbReference type="RefSeq" id="WP_408159048.1">
    <property type="nucleotide sequence ID" value="NZ_JAQQFM010000007.1"/>
</dbReference>
<evidence type="ECO:0000313" key="2">
    <source>
        <dbReference type="EMBL" id="MFL9925847.1"/>
    </source>
</evidence>
<feature type="signal peptide" evidence="1">
    <location>
        <begin position="1"/>
        <end position="16"/>
    </location>
</feature>
<keyword evidence="3" id="KW-1185">Reference proteome</keyword>
<gene>
    <name evidence="2" type="ORF">PQR62_16320</name>
</gene>
<protein>
    <submittedName>
        <fullName evidence="2">DUF1120 domain-containing protein</fullName>
    </submittedName>
</protein>
<feature type="chain" id="PRO_5046992875" evidence="1">
    <location>
        <begin position="17"/>
        <end position="211"/>
    </location>
</feature>
<name>A0ABW9AEK7_9BURK</name>
<accession>A0ABW9AEK7</accession>
<evidence type="ECO:0000256" key="1">
    <source>
        <dbReference type="SAM" id="SignalP"/>
    </source>
</evidence>
<sequence length="211" mass="22413">MLPILALLSSSPAAIAADAAHSADVRVTGLIRPGACAPQLSNAGIIDYGLIPQSRLKRGDYTWLESRSVDLVIQCNGGPAKLGLRAHDNRRASVLQEVLAEEANFGLGIVAGAKVGGYAMVFNQADARVDGLEPRQLYSFDQQSWLPTGSGGTIGKNRTLAWARSGSYLPDMVRKVAGKITVTAFINKPENLPLTQEIPLDGSATLEVVYL</sequence>
<dbReference type="EMBL" id="JAQQFM010000007">
    <property type="protein sequence ID" value="MFL9925847.1"/>
    <property type="molecule type" value="Genomic_DNA"/>
</dbReference>
<dbReference type="InterPro" id="IPR010546">
    <property type="entry name" value="DUF1120"/>
</dbReference>